<evidence type="ECO:0008006" key="4">
    <source>
        <dbReference type="Google" id="ProtNLM"/>
    </source>
</evidence>
<evidence type="ECO:0000313" key="3">
    <source>
        <dbReference type="Proteomes" id="UP001205998"/>
    </source>
</evidence>
<organism evidence="2 3">
    <name type="scientific">Silurus asotus</name>
    <name type="common">Amur catfish</name>
    <name type="synonym">Parasilurus asotus</name>
    <dbReference type="NCBI Taxonomy" id="30991"/>
    <lineage>
        <taxon>Eukaryota</taxon>
        <taxon>Metazoa</taxon>
        <taxon>Chordata</taxon>
        <taxon>Craniata</taxon>
        <taxon>Vertebrata</taxon>
        <taxon>Euteleostomi</taxon>
        <taxon>Actinopterygii</taxon>
        <taxon>Neopterygii</taxon>
        <taxon>Teleostei</taxon>
        <taxon>Ostariophysi</taxon>
        <taxon>Siluriformes</taxon>
        <taxon>Siluridae</taxon>
        <taxon>Silurus</taxon>
    </lineage>
</organism>
<keyword evidence="3" id="KW-1185">Reference proteome</keyword>
<feature type="chain" id="PRO_5041969334" description="Secreted protein" evidence="1">
    <location>
        <begin position="29"/>
        <end position="104"/>
    </location>
</feature>
<comment type="caution">
    <text evidence="2">The sequence shown here is derived from an EMBL/GenBank/DDBJ whole genome shotgun (WGS) entry which is preliminary data.</text>
</comment>
<reference evidence="2" key="1">
    <citation type="submission" date="2018-07" db="EMBL/GenBank/DDBJ databases">
        <title>Comparative genomics of catfishes provides insights into carnivory and benthic adaptation.</title>
        <authorList>
            <person name="Zhang Y."/>
            <person name="Wang D."/>
            <person name="Peng Z."/>
            <person name="Zheng S."/>
            <person name="Shao F."/>
            <person name="Tao W."/>
        </authorList>
    </citation>
    <scope>NUCLEOTIDE SEQUENCE</scope>
    <source>
        <strain evidence="2">Chongqing</strain>
    </source>
</reference>
<dbReference type="AlphaFoldDB" id="A0AAD5FD43"/>
<protein>
    <recommendedName>
        <fullName evidence="4">Secreted protein</fullName>
    </recommendedName>
</protein>
<name>A0AAD5FD43_SILAS</name>
<evidence type="ECO:0000256" key="1">
    <source>
        <dbReference type="SAM" id="SignalP"/>
    </source>
</evidence>
<keyword evidence="1" id="KW-0732">Signal</keyword>
<accession>A0AAD5FD43</accession>
<evidence type="ECO:0000313" key="2">
    <source>
        <dbReference type="EMBL" id="KAI5611548.1"/>
    </source>
</evidence>
<feature type="signal peptide" evidence="1">
    <location>
        <begin position="1"/>
        <end position="28"/>
    </location>
</feature>
<dbReference type="EMBL" id="MU565024">
    <property type="protein sequence ID" value="KAI5611548.1"/>
    <property type="molecule type" value="Genomic_DNA"/>
</dbReference>
<sequence>MAHQLVLPRSLLYLSALLSMTKPIPSLAKVVSPFQTSTDKEKFYFRALQSREGVSPPNHNGQKASVPGAATWPFPTSKEFYPVPIRLKSHCVRRCHMTFTMSQL</sequence>
<gene>
    <name evidence="2" type="ORF">C0J50_1189</name>
</gene>
<proteinExistence type="predicted"/>
<dbReference type="Proteomes" id="UP001205998">
    <property type="component" value="Unassembled WGS sequence"/>
</dbReference>